<feature type="signal peptide" evidence="3">
    <location>
        <begin position="1"/>
        <end position="27"/>
    </location>
</feature>
<dbReference type="STRING" id="447595.SAMN05660826_01794"/>
<dbReference type="AlphaFoldDB" id="A0A1M7L504"/>
<dbReference type="OrthoDB" id="1738994at2"/>
<evidence type="ECO:0000256" key="1">
    <source>
        <dbReference type="SAM" id="Coils"/>
    </source>
</evidence>
<keyword evidence="1" id="KW-0175">Coiled coil</keyword>
<feature type="region of interest" description="Disordered" evidence="2">
    <location>
        <begin position="195"/>
        <end position="214"/>
    </location>
</feature>
<protein>
    <submittedName>
        <fullName evidence="4">Uncharacterized protein</fullName>
    </submittedName>
</protein>
<evidence type="ECO:0000313" key="5">
    <source>
        <dbReference type="Proteomes" id="UP000184375"/>
    </source>
</evidence>
<evidence type="ECO:0000313" key="4">
    <source>
        <dbReference type="EMBL" id="SHM72808.1"/>
    </source>
</evidence>
<dbReference type="Proteomes" id="UP000184375">
    <property type="component" value="Unassembled WGS sequence"/>
</dbReference>
<organism evidence="4 5">
    <name type="scientific">Caldanaerovirga acetigignens</name>
    <dbReference type="NCBI Taxonomy" id="447595"/>
    <lineage>
        <taxon>Bacteria</taxon>
        <taxon>Bacillati</taxon>
        <taxon>Bacillota</taxon>
        <taxon>Clostridia</taxon>
        <taxon>Thermosediminibacterales</taxon>
        <taxon>Thermosediminibacteraceae</taxon>
        <taxon>Caldanaerovirga</taxon>
    </lineage>
</organism>
<dbReference type="EMBL" id="FRCR01000010">
    <property type="protein sequence ID" value="SHM72808.1"/>
    <property type="molecule type" value="Genomic_DNA"/>
</dbReference>
<name>A0A1M7L504_9FIRM</name>
<feature type="chain" id="PRO_5012726203" evidence="3">
    <location>
        <begin position="28"/>
        <end position="214"/>
    </location>
</feature>
<feature type="compositionally biased region" description="Polar residues" evidence="2">
    <location>
        <begin position="204"/>
        <end position="214"/>
    </location>
</feature>
<evidence type="ECO:0000256" key="2">
    <source>
        <dbReference type="SAM" id="MobiDB-lite"/>
    </source>
</evidence>
<accession>A0A1M7L504</accession>
<dbReference type="RefSeq" id="WP_073257656.1">
    <property type="nucleotide sequence ID" value="NZ_FRCR01000010.1"/>
</dbReference>
<gene>
    <name evidence="4" type="ORF">SAMN05660826_01794</name>
</gene>
<reference evidence="5" key="1">
    <citation type="submission" date="2016-11" db="EMBL/GenBank/DDBJ databases">
        <authorList>
            <person name="Varghese N."/>
            <person name="Submissions S."/>
        </authorList>
    </citation>
    <scope>NUCLEOTIDE SEQUENCE [LARGE SCALE GENOMIC DNA]</scope>
    <source>
        <strain evidence="5">DSM 18802</strain>
    </source>
</reference>
<proteinExistence type="predicted"/>
<keyword evidence="5" id="KW-1185">Reference proteome</keyword>
<evidence type="ECO:0000256" key="3">
    <source>
        <dbReference type="SAM" id="SignalP"/>
    </source>
</evidence>
<sequence length="214" mass="24072">MNKKIKAFIGSALIGGMLLGAGNLVFAQNTGDTSADSSKAAVVEQAPFKGGFRHGKKGPGMFLKEDILSELAEKGIISSEQVEKVKEYVEQKMEQERQQIQQQRRQQIEEALQKLVESGTITSEKKDKILAYLDEKEAQRQQEMEKIKNMTEEERKAYFEEKKSSLQKRSKYFMLQELVDKGILTEDEAKAVMQAIHPAKRPVPNTSTSSSVES</sequence>
<keyword evidence="3" id="KW-0732">Signal</keyword>
<feature type="coiled-coil region" evidence="1">
    <location>
        <begin position="79"/>
        <end position="153"/>
    </location>
</feature>